<feature type="compositionally biased region" description="Polar residues" evidence="1">
    <location>
        <begin position="13"/>
        <end position="22"/>
    </location>
</feature>
<accession>A0AAN7U8P0</accession>
<reference evidence="2 3" key="1">
    <citation type="submission" date="2023-10" db="EMBL/GenBank/DDBJ databases">
        <title>Draft genome sequence of Xylaria bambusicola isolate GMP-LS, the root and basal stem rot pathogen of sugarcane in Indonesia.</title>
        <authorList>
            <person name="Selvaraj P."/>
            <person name="Muralishankar V."/>
            <person name="Muruganantham S."/>
            <person name="Sp S."/>
            <person name="Haryani S."/>
            <person name="Lau K.J.X."/>
            <person name="Naqvi N.I."/>
        </authorList>
    </citation>
    <scope>NUCLEOTIDE SEQUENCE [LARGE SCALE GENOMIC DNA]</scope>
    <source>
        <strain evidence="2">GMP-LS</strain>
    </source>
</reference>
<name>A0AAN7U8P0_9PEZI</name>
<evidence type="ECO:0000256" key="1">
    <source>
        <dbReference type="SAM" id="MobiDB-lite"/>
    </source>
</evidence>
<protein>
    <submittedName>
        <fullName evidence="2">Uncharacterized protein</fullName>
    </submittedName>
</protein>
<keyword evidence="3" id="KW-1185">Reference proteome</keyword>
<sequence>MAQPDTARHHQTPPDNNEQQPGYRSARLLDLLDLLDRLTKFPSCPSNPTLLSRSVLRITFMRTASLADMIRWATLTWFDKYAAISLSMRRAVYTTPSWFLKRTLQNLGGWFDPNGVRITDIYSASTNTHVLH</sequence>
<evidence type="ECO:0000313" key="2">
    <source>
        <dbReference type="EMBL" id="KAK5627960.1"/>
    </source>
</evidence>
<dbReference type="Proteomes" id="UP001305414">
    <property type="component" value="Unassembled WGS sequence"/>
</dbReference>
<gene>
    <name evidence="2" type="ORF">RRF57_003675</name>
</gene>
<proteinExistence type="predicted"/>
<evidence type="ECO:0000313" key="3">
    <source>
        <dbReference type="Proteomes" id="UP001305414"/>
    </source>
</evidence>
<dbReference type="EMBL" id="JAWHQM010000006">
    <property type="protein sequence ID" value="KAK5627960.1"/>
    <property type="molecule type" value="Genomic_DNA"/>
</dbReference>
<comment type="caution">
    <text evidence="2">The sequence shown here is derived from an EMBL/GenBank/DDBJ whole genome shotgun (WGS) entry which is preliminary data.</text>
</comment>
<feature type="region of interest" description="Disordered" evidence="1">
    <location>
        <begin position="1"/>
        <end position="22"/>
    </location>
</feature>
<dbReference type="AlphaFoldDB" id="A0AAN7U8P0"/>
<organism evidence="2 3">
    <name type="scientific">Xylaria bambusicola</name>
    <dbReference type="NCBI Taxonomy" id="326684"/>
    <lineage>
        <taxon>Eukaryota</taxon>
        <taxon>Fungi</taxon>
        <taxon>Dikarya</taxon>
        <taxon>Ascomycota</taxon>
        <taxon>Pezizomycotina</taxon>
        <taxon>Sordariomycetes</taxon>
        <taxon>Xylariomycetidae</taxon>
        <taxon>Xylariales</taxon>
        <taxon>Xylariaceae</taxon>
        <taxon>Xylaria</taxon>
    </lineage>
</organism>